<dbReference type="CDD" id="cd00156">
    <property type="entry name" value="REC"/>
    <property type="match status" value="1"/>
</dbReference>
<feature type="modified residue" description="4-aspartylphosphate" evidence="2">
    <location>
        <position position="1486"/>
    </location>
</feature>
<dbReference type="SMART" id="SM00388">
    <property type="entry name" value="HisKA"/>
    <property type="match status" value="2"/>
</dbReference>
<evidence type="ECO:0000256" key="3">
    <source>
        <dbReference type="SAM" id="MobiDB-lite"/>
    </source>
</evidence>
<dbReference type="SUPFAM" id="SSF55785">
    <property type="entry name" value="PYP-like sensor domain (PAS domain)"/>
    <property type="match status" value="1"/>
</dbReference>
<dbReference type="EMBL" id="VDMD01000076">
    <property type="protein sequence ID" value="TRM56255.1"/>
    <property type="molecule type" value="Genomic_DNA"/>
</dbReference>
<dbReference type="InterPro" id="IPR036097">
    <property type="entry name" value="HisK_dim/P_sf"/>
</dbReference>
<accession>A0A550BUN0</accession>
<dbReference type="InterPro" id="IPR003661">
    <property type="entry name" value="HisK_dim/P_dom"/>
</dbReference>
<dbReference type="PROSITE" id="PS50109">
    <property type="entry name" value="HIS_KIN"/>
    <property type="match status" value="2"/>
</dbReference>
<dbReference type="Gene3D" id="1.10.287.130">
    <property type="match status" value="2"/>
</dbReference>
<evidence type="ECO:0000313" key="8">
    <source>
        <dbReference type="Proteomes" id="UP000320762"/>
    </source>
</evidence>
<feature type="region of interest" description="Disordered" evidence="3">
    <location>
        <begin position="248"/>
        <end position="267"/>
    </location>
</feature>
<reference evidence="7 8" key="1">
    <citation type="journal article" date="2019" name="New Phytol.">
        <title>Comparative genomics reveals unique wood-decay strategies and fruiting body development in the Schizophyllaceae.</title>
        <authorList>
            <person name="Almasi E."/>
            <person name="Sahu N."/>
            <person name="Krizsan K."/>
            <person name="Balint B."/>
            <person name="Kovacs G.M."/>
            <person name="Kiss B."/>
            <person name="Cseklye J."/>
            <person name="Drula E."/>
            <person name="Henrissat B."/>
            <person name="Nagy I."/>
            <person name="Chovatia M."/>
            <person name="Adam C."/>
            <person name="LaButti K."/>
            <person name="Lipzen A."/>
            <person name="Riley R."/>
            <person name="Grigoriev I.V."/>
            <person name="Nagy L.G."/>
        </authorList>
    </citation>
    <scope>NUCLEOTIDE SEQUENCE [LARGE SCALE GENOMIC DNA]</scope>
    <source>
        <strain evidence="7 8">NL-1724</strain>
    </source>
</reference>
<dbReference type="InterPro" id="IPR003594">
    <property type="entry name" value="HATPase_dom"/>
</dbReference>
<keyword evidence="7" id="KW-0808">Transferase</keyword>
<feature type="domain" description="Histidine kinase" evidence="4">
    <location>
        <begin position="1000"/>
        <end position="1284"/>
    </location>
</feature>
<dbReference type="Pfam" id="PF00072">
    <property type="entry name" value="Response_reg"/>
    <property type="match status" value="2"/>
</dbReference>
<organism evidence="7 8">
    <name type="scientific">Schizophyllum amplum</name>
    <dbReference type="NCBI Taxonomy" id="97359"/>
    <lineage>
        <taxon>Eukaryota</taxon>
        <taxon>Fungi</taxon>
        <taxon>Dikarya</taxon>
        <taxon>Basidiomycota</taxon>
        <taxon>Agaricomycotina</taxon>
        <taxon>Agaricomycetes</taxon>
        <taxon>Agaricomycetidae</taxon>
        <taxon>Agaricales</taxon>
        <taxon>Schizophyllaceae</taxon>
        <taxon>Schizophyllum</taxon>
    </lineage>
</organism>
<feature type="domain" description="Response regulatory" evidence="5">
    <location>
        <begin position="1429"/>
        <end position="1558"/>
    </location>
</feature>
<dbReference type="PANTHER" id="PTHR43547:SF2">
    <property type="entry name" value="HYBRID SIGNAL TRANSDUCTION HISTIDINE KINASE C"/>
    <property type="match status" value="1"/>
</dbReference>
<dbReference type="PROSITE" id="PS50112">
    <property type="entry name" value="PAS"/>
    <property type="match status" value="1"/>
</dbReference>
<dbReference type="Pfam" id="PF02518">
    <property type="entry name" value="HATPase_c"/>
    <property type="match status" value="2"/>
</dbReference>
<dbReference type="Pfam" id="PF13188">
    <property type="entry name" value="PAS_8"/>
    <property type="match status" value="1"/>
</dbReference>
<dbReference type="SMART" id="SM00387">
    <property type="entry name" value="HATPase_c"/>
    <property type="match status" value="2"/>
</dbReference>
<feature type="compositionally biased region" description="Low complexity" evidence="3">
    <location>
        <begin position="256"/>
        <end position="267"/>
    </location>
</feature>
<dbReference type="PANTHER" id="PTHR43547">
    <property type="entry name" value="TWO-COMPONENT HISTIDINE KINASE"/>
    <property type="match status" value="1"/>
</dbReference>
<dbReference type="SUPFAM" id="SSF55874">
    <property type="entry name" value="ATPase domain of HSP90 chaperone/DNA topoisomerase II/histidine kinase"/>
    <property type="match status" value="2"/>
</dbReference>
<dbReference type="Pfam" id="PF00512">
    <property type="entry name" value="HisKA"/>
    <property type="match status" value="1"/>
</dbReference>
<feature type="domain" description="Response regulatory" evidence="5">
    <location>
        <begin position="714"/>
        <end position="836"/>
    </location>
</feature>
<dbReference type="InterPro" id="IPR001789">
    <property type="entry name" value="Sig_transdc_resp-reg_receiver"/>
</dbReference>
<proteinExistence type="predicted"/>
<dbReference type="SMART" id="SM00448">
    <property type="entry name" value="REC"/>
    <property type="match status" value="2"/>
</dbReference>
<evidence type="ECO:0000256" key="1">
    <source>
        <dbReference type="ARBA" id="ARBA00022553"/>
    </source>
</evidence>
<dbReference type="GO" id="GO:0000155">
    <property type="term" value="F:phosphorelay sensor kinase activity"/>
    <property type="evidence" value="ECO:0007669"/>
    <property type="project" value="InterPro"/>
</dbReference>
<dbReference type="OrthoDB" id="60033at2759"/>
<dbReference type="PROSITE" id="PS50110">
    <property type="entry name" value="RESPONSE_REGULATORY"/>
    <property type="match status" value="2"/>
</dbReference>
<comment type="caution">
    <text evidence="7">The sequence shown here is derived from an EMBL/GenBank/DDBJ whole genome shotgun (WGS) entry which is preliminary data.</text>
</comment>
<evidence type="ECO:0000313" key="7">
    <source>
        <dbReference type="EMBL" id="TRM56255.1"/>
    </source>
</evidence>
<dbReference type="Gene3D" id="3.30.565.10">
    <property type="entry name" value="Histidine kinase-like ATPase, C-terminal domain"/>
    <property type="match status" value="2"/>
</dbReference>
<dbReference type="InterPro" id="IPR036890">
    <property type="entry name" value="HATPase_C_sf"/>
</dbReference>
<dbReference type="SUPFAM" id="SSF52172">
    <property type="entry name" value="CheY-like"/>
    <property type="match status" value="2"/>
</dbReference>
<dbReference type="InterPro" id="IPR005467">
    <property type="entry name" value="His_kinase_dom"/>
</dbReference>
<evidence type="ECO:0000259" key="4">
    <source>
        <dbReference type="PROSITE" id="PS50109"/>
    </source>
</evidence>
<feature type="domain" description="Histidine kinase" evidence="4">
    <location>
        <begin position="431"/>
        <end position="650"/>
    </location>
</feature>
<evidence type="ECO:0000256" key="2">
    <source>
        <dbReference type="PROSITE-ProRule" id="PRU00169"/>
    </source>
</evidence>
<feature type="modified residue" description="4-aspartylphosphate" evidence="2">
    <location>
        <position position="765"/>
    </location>
</feature>
<dbReference type="CDD" id="cd17546">
    <property type="entry name" value="REC_hyHK_CKI1_RcsC-like"/>
    <property type="match status" value="1"/>
</dbReference>
<evidence type="ECO:0000259" key="5">
    <source>
        <dbReference type="PROSITE" id="PS50110"/>
    </source>
</evidence>
<dbReference type="Gene3D" id="3.30.450.20">
    <property type="entry name" value="PAS domain"/>
    <property type="match status" value="2"/>
</dbReference>
<dbReference type="STRING" id="97359.A0A550BUN0"/>
<dbReference type="SUPFAM" id="SSF47384">
    <property type="entry name" value="Homodimeric domain of signal transducing histidine kinase"/>
    <property type="match status" value="2"/>
</dbReference>
<dbReference type="CDD" id="cd00082">
    <property type="entry name" value="HisKA"/>
    <property type="match status" value="2"/>
</dbReference>
<sequence>MSADGPTPSQTSDVLLAYAPDIREKPVARYLLNFDWSCTPLGPMAQWPQSLKTVVALMLANPSQCCMFWGPEKTLLYNDAWAQISGAKHPHLMGRPGRVAFHEIWHTFSHHCEQVYSGKYVGRVDDLVLFESHPTEEQTNSFPSPASAPVSPIWTTDEPPILETYFTWSYLPVQIEDGSVGGIVNNCVETTDKVLSERRMLTVRRVAESTAVAQTTAEFWPAITTAFSENERDFPYLMCYAATTPDASCGTPSTGSEHSISSAADSSSHRSTISPIRLQLKEAVGIPKGHPAAPPTVELHSMGDSDVPWPFLEACISRLPVRARNPFPVVVGAAGDTGRAWAEYAANRAWGDTPGDAVVVPLTSPDGGLIGVLVLGLNTRRPYAGAYANFHATLVKNLNASYAATLAFEQQIERADELGALDRAKTAFFQNVSHELRSPLTLIRGPCEDALRGDKQSLDATSRTRFKLIDRASRRLLRLVNSLMLFSSAEARKLQARYRPVRLGAVTADMVSLFRSAIERAGLAFNVTCEDENDKMVFIDIFLWEKIVFNLLSNALKYTREGYINVNLKYSSTEAMLRVDDSGCGIPADHVGRVLHRFHRVETSEGRSVEGTGIGLALTSELVKLHGGHIDVSSEPGHGSAFVVHLPLGDKHLPQEDVSHVPQDLDTAQDGMNRLATDAGEWLADDSAESTSQGSGNPAVEQGLEAEVALQPFSVLLVEDNEDAGQYIQSILRTIVRDVVTVPDGKAALEYVDAEERKPDLIVTDMMMPRMNGAELLQALARHHDTGVQSIPAIVLTARTGQEGDSRVEGLLDGPVDYLLKPFSSPELTQRVQTRLEALRQKQELERLVTQRTAALEGAQIRYRRMSELAPVAIFETDENDRELITFANERFFTLTGLPKSLPLRLEVFIDMIVPQHQAIVREHWADVLEKRVTARFDFLFIDDKNVFAEIIPSVTGGLLATLTDQTEQRRFLAQQLDTERAKADEAVRQRRLQEAFIDIVSHELRNPLSAILQSADLLSGSVVRLSDIVHELFASVKSGVPPSGQRMKKLISESESEFQDASHAIASVELCARHQTIIASDILVVSRLDSNLLSVKPTAFHLMDEMRSTLAMFSVQAENQNIKFLLKTDSGIDEETRIVADPTRLCQILVNLISNSCRVLESWDGNREISIQMALCHERPFSLPVRSKEGSDEEAHSSPLWLTFHISDTGPGIAVEDQARLFTRFNDVQSAHSTTNRRSSSMGGTGLGLYLCRKLAELQGGAIKFDGAAGMGASFLFYIEARLAAPAPSAFSPYTKRSSERFEKTGSISPRPGISRTTSDVILHNASVVKQRTADNDKAHNQNTAQLEPTVEVVGPEFRPDLVAERLLGTSVVASPDIEPDMFLKRSEVRLEEEAARRRRDGMKLNREQRQKSMHKQEEEAAARADLHVLVVEDNAVNQKLLRRQLEKVGFGVETANHGLQALQYLEEGISDSSSHPYPSAVLMDLEMPVMDGLEATSRIRAWEEEGKLPTPRMPIFAITGNARQGQVDAALAVGMDDVFIKPYKVTDVVARIDKDGERRGSVEGFVPADDTTPRGSL</sequence>
<dbReference type="InterPro" id="IPR004358">
    <property type="entry name" value="Sig_transdc_His_kin-like_C"/>
</dbReference>
<protein>
    <submittedName>
        <fullName evidence="7">Histidine kinase</fullName>
    </submittedName>
</protein>
<dbReference type="InterPro" id="IPR011006">
    <property type="entry name" value="CheY-like_superfamily"/>
</dbReference>
<feature type="domain" description="PAS" evidence="6">
    <location>
        <begin position="859"/>
        <end position="932"/>
    </location>
</feature>
<evidence type="ECO:0000259" key="6">
    <source>
        <dbReference type="PROSITE" id="PS50112"/>
    </source>
</evidence>
<dbReference type="Proteomes" id="UP000320762">
    <property type="component" value="Unassembled WGS sequence"/>
</dbReference>
<dbReference type="InterPro" id="IPR000014">
    <property type="entry name" value="PAS"/>
</dbReference>
<name>A0A550BUN0_9AGAR</name>
<dbReference type="PRINTS" id="PR00344">
    <property type="entry name" value="BCTRLSENSOR"/>
</dbReference>
<keyword evidence="7" id="KW-0418">Kinase</keyword>
<gene>
    <name evidence="7" type="ORF">BD626DRAFT_414407</name>
</gene>
<keyword evidence="1 2" id="KW-0597">Phosphoprotein</keyword>
<keyword evidence="8" id="KW-1185">Reference proteome</keyword>
<dbReference type="Gene3D" id="3.40.50.2300">
    <property type="match status" value="2"/>
</dbReference>
<dbReference type="InterPro" id="IPR035965">
    <property type="entry name" value="PAS-like_dom_sf"/>
</dbReference>
<feature type="region of interest" description="Disordered" evidence="3">
    <location>
        <begin position="1399"/>
        <end position="1421"/>
    </location>
</feature>